<reference evidence="2" key="1">
    <citation type="submission" date="2016-11" db="UniProtKB">
        <authorList>
            <consortium name="WormBaseParasite"/>
        </authorList>
    </citation>
    <scope>IDENTIFICATION</scope>
    <source>
        <strain evidence="2">KR3021</strain>
    </source>
</reference>
<name>A0AC35TNI9_9BILA</name>
<evidence type="ECO:0000313" key="2">
    <source>
        <dbReference type="WBParaSite" id="RSKR_0000269400.1"/>
    </source>
</evidence>
<protein>
    <submittedName>
        <fullName evidence="2">Protein-tyrosine phosphatase</fullName>
    </submittedName>
</protein>
<dbReference type="Proteomes" id="UP000095286">
    <property type="component" value="Unplaced"/>
</dbReference>
<accession>A0AC35TNI9</accession>
<dbReference type="WBParaSite" id="RSKR_0000269400.1">
    <property type="protein sequence ID" value="RSKR_0000269400.1"/>
    <property type="gene ID" value="RSKR_0000269400"/>
</dbReference>
<organism evidence="1 2">
    <name type="scientific">Rhabditophanes sp. KR3021</name>
    <dbReference type="NCBI Taxonomy" id="114890"/>
    <lineage>
        <taxon>Eukaryota</taxon>
        <taxon>Metazoa</taxon>
        <taxon>Ecdysozoa</taxon>
        <taxon>Nematoda</taxon>
        <taxon>Chromadorea</taxon>
        <taxon>Rhabditida</taxon>
        <taxon>Tylenchina</taxon>
        <taxon>Panagrolaimomorpha</taxon>
        <taxon>Strongyloidoidea</taxon>
        <taxon>Alloionematidae</taxon>
        <taxon>Rhabditophanes</taxon>
    </lineage>
</organism>
<sequence length="269" mass="30988">MITTKQVIENWVKNVLEKGVANLKKEFEENKRYFPKDMTLDAFKKGQEEKKNRINRSLILYSNLFSMILQEQCTSIIMLCGLVEKGQQKCAAYWPVTKGETKTYDNFEVTAVEVSPLDETYTNVVKTQLLVKSKVSAKEMKVNHFYWTDWPDRGVPANNDCATTLLDFVRGSTKPIVVHCSAGIGRTGSIVAIEYIFQKFVKAELVESSIEILKSIRNQRPYSIQTYQQYLFIHRNVLQFIANNSNIITKNYAALMTKFEKEYEEACVV</sequence>
<proteinExistence type="predicted"/>
<evidence type="ECO:0000313" key="1">
    <source>
        <dbReference type="Proteomes" id="UP000095286"/>
    </source>
</evidence>